<evidence type="ECO:0000256" key="5">
    <source>
        <dbReference type="ARBA" id="ARBA00022859"/>
    </source>
</evidence>
<reference evidence="12" key="1">
    <citation type="journal article" date="2014" name="Genome Biol.">
        <title>Genome analysis of a major urban malaria vector mosquito, Anopheles stephensi.</title>
        <authorList>
            <person name="Jiang X."/>
            <person name="Peery A."/>
            <person name="Hall A.B."/>
            <person name="Sharma A."/>
            <person name="Chen X.G."/>
            <person name="Waterhouse R.M."/>
            <person name="Komissarov A."/>
            <person name="Riehle M.M."/>
            <person name="Shouche Y."/>
            <person name="Sharakhova M.V."/>
            <person name="Lawson D."/>
            <person name="Pakpour N."/>
            <person name="Arensburger P."/>
            <person name="Davidson V.L."/>
            <person name="Eiglmeier K."/>
            <person name="Emrich S."/>
            <person name="George P."/>
            <person name="Kennedy R.C."/>
            <person name="Mane S.P."/>
            <person name="Maslen G."/>
            <person name="Oringanje C."/>
            <person name="Qi Y."/>
            <person name="Settlage R."/>
            <person name="Tojo M."/>
            <person name="Tubio J.M."/>
            <person name="Unger M.F."/>
            <person name="Wang B."/>
            <person name="Vernick K.D."/>
            <person name="Ribeiro J.M."/>
            <person name="James A.A."/>
            <person name="Michel K."/>
            <person name="Riehle M.A."/>
            <person name="Luckhart S."/>
            <person name="Sharakhov I.V."/>
            <person name="Tu Z."/>
        </authorList>
    </citation>
    <scope>NUCLEOTIDE SEQUENCE [LARGE SCALE GENOMIC DNA]</scope>
    <source>
        <strain evidence="12">Indian</strain>
    </source>
</reference>
<keyword evidence="5" id="KW-0391">Immunity</keyword>
<evidence type="ECO:0000256" key="3">
    <source>
        <dbReference type="ARBA" id="ARBA00022588"/>
    </source>
</evidence>
<feature type="domain" description="Peptidase S1" evidence="10">
    <location>
        <begin position="845"/>
        <end position="1088"/>
    </location>
</feature>
<dbReference type="InterPro" id="IPR033116">
    <property type="entry name" value="TRYPSIN_SER"/>
</dbReference>
<dbReference type="PROSITE" id="PS00134">
    <property type="entry name" value="TRYPSIN_HIS"/>
    <property type="match status" value="3"/>
</dbReference>
<keyword evidence="6" id="KW-1015">Disulfide bond</keyword>
<dbReference type="VEuPathDB" id="VectorBase:ASTEI20_033536"/>
<sequence>MNPKPIYYQSYNCSNVVELIVGGEAAKHGEFPHHALLGYPREDDGPTGRYSFSCGGSLISDRFVLTAAHCFSYGNPEIVRLGEYDLKVDSTSKLDFGIAEIVRHPKYRNSRSYHDIALIRLNETVLFSKIIRPACLWTDPSLNVSRFVATGFGKLDEGSVELSTIMMKVQLDLFPSSDCGELFRDNRNFREGINEGQLCVGSLIGGKDTCQGDSGGPLQIITEPRSCIYNIVGVTSTGAACGVGNSKAIYTNVAHYLDWIEQVVWELSSAECNEYRKVIRTTHKIIPLLIDPTAHEINVYNCTHELKLIVGGQQARYGEFPHQALLGYPKQSDPSDHEFLCGGTLISEQHVLTAAHCFSDRDPTVVRLGEYDTTFKTYEELQLKIDRIRRHPKYPRSQPYDDIAIIRLERPVLLSKHIRPACLWDSKRRPTSQFVASGFGRVDFFDRELSPTLMKVQLDEFPRDACSRYFRRLRKGLGPGQLCVGSVTPKKDTCQGDSGGPLQLLTNSSTCTYHIVGITSLGGACAYAKSFGIYTEVAHYLDWIEDNPKVTGRTNDYKTSPNGTPANDGEFPHQVRVGQWFYEDEDDTAFILRCSGALISDRYVLVSGHCFWTMGDKTVSLGRHDYTRNSSLPELLIERDDLVLHPSFDELTKASYNDIGLLRLNEPVTFTSHIYPACLWTEDDTQLPQKFTVTGFTTGKLVNDTQDTRLVKVQMSSVPNERCTQEYAGTDYYPQGVTDALLCLESPVEWKASCEGDGGGLVQTLDGELYRLIGLEAKGHECDELHQKYTYTKVQKQLDWIERVVWECIEYQNIVINRQTLIPLTLQPKPIEFEVYNCTNVIQLIVGGEQAKHGEFPHHALLGFPKEDNPDIIEFSCGGTLISDQHVLTAAHCFAYGEPTMVRLGEYDTTFESPDEYESEIASIRRHPNYSFTRSYDDIALVKLKYPILLSKHIRPACLWETEQRNVTRYVATGFGYTEAYNPVQSTVMMKVQLDEFPVAECARAFKGDRKFKSGIKDGQLCIGSIVEGRDTCQGDSGGPLQVVINSKSCSYAVVGITSTGGICAVGNSKAVYTKVSHYIDWIEDNVWGANKM</sequence>
<dbReference type="AlphaFoldDB" id="A0A182YIB2"/>
<dbReference type="InterPro" id="IPR001254">
    <property type="entry name" value="Trypsin_dom"/>
</dbReference>
<feature type="domain" description="Peptidase S1" evidence="10">
    <location>
        <begin position="309"/>
        <end position="549"/>
    </location>
</feature>
<dbReference type="VEuPathDB" id="VectorBase:ASTEI08198"/>
<proteinExistence type="inferred from homology"/>
<dbReference type="VEuPathDB" id="VectorBase:ASTE001594"/>
<dbReference type="GO" id="GO:0006508">
    <property type="term" value="P:proteolysis"/>
    <property type="evidence" value="ECO:0007669"/>
    <property type="project" value="UniProtKB-KW"/>
</dbReference>
<dbReference type="InterPro" id="IPR051487">
    <property type="entry name" value="Ser/Thr_Proteases_Immune/Dev"/>
</dbReference>
<dbReference type="EnsemblMetazoa" id="ASTEI08198-RA">
    <property type="protein sequence ID" value="ASTEI08198-PA"/>
    <property type="gene ID" value="ASTEI08198"/>
</dbReference>
<comment type="subcellular location">
    <subcellularLocation>
        <location evidence="1">Secreted</location>
    </subcellularLocation>
</comment>
<protein>
    <recommendedName>
        <fullName evidence="10">Peptidase S1 domain-containing protein</fullName>
    </recommendedName>
</protein>
<reference evidence="11" key="2">
    <citation type="submission" date="2020-05" db="UniProtKB">
        <authorList>
            <consortium name="EnsemblMetazoa"/>
        </authorList>
    </citation>
    <scope>IDENTIFICATION</scope>
    <source>
        <strain evidence="11">Indian</strain>
    </source>
</reference>
<dbReference type="VEuPathDB" id="VectorBase:ASTE005300"/>
<keyword evidence="3" id="KW-0399">Innate immunity</keyword>
<dbReference type="SMART" id="SM00020">
    <property type="entry name" value="Tryp_SPc"/>
    <property type="match status" value="4"/>
</dbReference>
<evidence type="ECO:0000256" key="6">
    <source>
        <dbReference type="ARBA" id="ARBA00023157"/>
    </source>
</evidence>
<keyword evidence="9" id="KW-0720">Serine protease</keyword>
<keyword evidence="12" id="KW-1185">Reference proteome</keyword>
<dbReference type="STRING" id="30069.A0A182YIB2"/>
<dbReference type="PANTHER" id="PTHR24256">
    <property type="entry name" value="TRYPTASE-RELATED"/>
    <property type="match status" value="1"/>
</dbReference>
<keyword evidence="9" id="KW-0378">Hydrolase</keyword>
<evidence type="ECO:0000256" key="9">
    <source>
        <dbReference type="RuleBase" id="RU363034"/>
    </source>
</evidence>
<dbReference type="VEuPathDB" id="VectorBase:ASTEI20_037257"/>
<evidence type="ECO:0000313" key="11">
    <source>
        <dbReference type="EnsemblMetazoa" id="ASTEI08198-PA"/>
    </source>
</evidence>
<accession>A0A182YIB2</accession>
<organism evidence="11 12">
    <name type="scientific">Anopheles stephensi</name>
    <name type="common">Indo-Pakistan malaria mosquito</name>
    <dbReference type="NCBI Taxonomy" id="30069"/>
    <lineage>
        <taxon>Eukaryota</taxon>
        <taxon>Metazoa</taxon>
        <taxon>Ecdysozoa</taxon>
        <taxon>Arthropoda</taxon>
        <taxon>Hexapoda</taxon>
        <taxon>Insecta</taxon>
        <taxon>Pterygota</taxon>
        <taxon>Neoptera</taxon>
        <taxon>Endopterygota</taxon>
        <taxon>Diptera</taxon>
        <taxon>Nematocera</taxon>
        <taxon>Culicoidea</taxon>
        <taxon>Culicidae</taxon>
        <taxon>Anophelinae</taxon>
        <taxon>Anopheles</taxon>
    </lineage>
</organism>
<keyword evidence="4" id="KW-0732">Signal</keyword>
<comment type="similarity">
    <text evidence="8">Belongs to the peptidase S1 family. CLIP subfamily.</text>
</comment>
<feature type="domain" description="Peptidase S1" evidence="10">
    <location>
        <begin position="550"/>
        <end position="806"/>
    </location>
</feature>
<name>A0A182YIB2_ANOST</name>
<dbReference type="InterPro" id="IPR043504">
    <property type="entry name" value="Peptidase_S1_PA_chymotrypsin"/>
</dbReference>
<evidence type="ECO:0000256" key="4">
    <source>
        <dbReference type="ARBA" id="ARBA00022729"/>
    </source>
</evidence>
<dbReference type="GO" id="GO:0004252">
    <property type="term" value="F:serine-type endopeptidase activity"/>
    <property type="evidence" value="ECO:0007669"/>
    <property type="project" value="InterPro"/>
</dbReference>
<dbReference type="PRINTS" id="PR00722">
    <property type="entry name" value="CHYMOTRYPSIN"/>
</dbReference>
<evidence type="ECO:0000256" key="8">
    <source>
        <dbReference type="ARBA" id="ARBA00024195"/>
    </source>
</evidence>
<keyword evidence="2" id="KW-0964">Secreted</keyword>
<dbReference type="InterPro" id="IPR018114">
    <property type="entry name" value="TRYPSIN_HIS"/>
</dbReference>
<dbReference type="GO" id="GO:0005576">
    <property type="term" value="C:extracellular region"/>
    <property type="evidence" value="ECO:0007669"/>
    <property type="project" value="UniProtKB-SubCell"/>
</dbReference>
<dbReference type="Proteomes" id="UP000076408">
    <property type="component" value="Unassembled WGS sequence"/>
</dbReference>
<keyword evidence="9" id="KW-0645">Protease</keyword>
<evidence type="ECO:0000259" key="10">
    <source>
        <dbReference type="PROSITE" id="PS50240"/>
    </source>
</evidence>
<dbReference type="PROSITE" id="PS50240">
    <property type="entry name" value="TRYPSIN_DOM"/>
    <property type="match status" value="4"/>
</dbReference>
<dbReference type="PROSITE" id="PS00135">
    <property type="entry name" value="TRYPSIN_SER"/>
    <property type="match status" value="3"/>
</dbReference>
<evidence type="ECO:0000256" key="2">
    <source>
        <dbReference type="ARBA" id="ARBA00022525"/>
    </source>
</evidence>
<dbReference type="VEuPathDB" id="VectorBase:ASTE005299"/>
<evidence type="ECO:0000256" key="1">
    <source>
        <dbReference type="ARBA" id="ARBA00004613"/>
    </source>
</evidence>
<dbReference type="SUPFAM" id="SSF50494">
    <property type="entry name" value="Trypsin-like serine proteases"/>
    <property type="match status" value="4"/>
</dbReference>
<dbReference type="InterPro" id="IPR001314">
    <property type="entry name" value="Peptidase_S1A"/>
</dbReference>
<dbReference type="Gene3D" id="2.40.10.10">
    <property type="entry name" value="Trypsin-like serine proteases"/>
    <property type="match status" value="4"/>
</dbReference>
<keyword evidence="7" id="KW-0325">Glycoprotein</keyword>
<dbReference type="VEuPathDB" id="VectorBase:ASTE005298"/>
<dbReference type="Pfam" id="PF00089">
    <property type="entry name" value="Trypsin"/>
    <property type="match status" value="4"/>
</dbReference>
<dbReference type="CDD" id="cd00190">
    <property type="entry name" value="Tryp_SPc"/>
    <property type="match status" value="4"/>
</dbReference>
<dbReference type="InterPro" id="IPR009003">
    <property type="entry name" value="Peptidase_S1_PA"/>
</dbReference>
<dbReference type="OMA" id="VNTSKNC"/>
<dbReference type="GO" id="GO:0045087">
    <property type="term" value="P:innate immune response"/>
    <property type="evidence" value="ECO:0007669"/>
    <property type="project" value="UniProtKB-KW"/>
</dbReference>
<feature type="domain" description="Peptidase S1" evidence="10">
    <location>
        <begin position="20"/>
        <end position="265"/>
    </location>
</feature>
<evidence type="ECO:0000256" key="7">
    <source>
        <dbReference type="ARBA" id="ARBA00023180"/>
    </source>
</evidence>
<evidence type="ECO:0000313" key="12">
    <source>
        <dbReference type="Proteomes" id="UP000076408"/>
    </source>
</evidence>